<keyword evidence="2" id="KW-1133">Transmembrane helix</keyword>
<evidence type="ECO:0000313" key="4">
    <source>
        <dbReference type="Proteomes" id="UP001157034"/>
    </source>
</evidence>
<feature type="region of interest" description="Disordered" evidence="1">
    <location>
        <begin position="1"/>
        <end position="23"/>
    </location>
</feature>
<keyword evidence="2" id="KW-0472">Membrane</keyword>
<accession>A0ABQ6K507</accession>
<keyword evidence="2" id="KW-0812">Transmembrane</keyword>
<evidence type="ECO:0000256" key="1">
    <source>
        <dbReference type="SAM" id="MobiDB-lite"/>
    </source>
</evidence>
<feature type="transmembrane region" description="Helical" evidence="2">
    <location>
        <begin position="40"/>
        <end position="71"/>
    </location>
</feature>
<reference evidence="4" key="1">
    <citation type="journal article" date="2019" name="Int. J. Syst. Evol. Microbiol.">
        <title>The Global Catalogue of Microorganisms (GCM) 10K type strain sequencing project: providing services to taxonomists for standard genome sequencing and annotation.</title>
        <authorList>
            <consortium name="The Broad Institute Genomics Platform"/>
            <consortium name="The Broad Institute Genome Sequencing Center for Infectious Disease"/>
            <person name="Wu L."/>
            <person name="Ma J."/>
        </authorList>
    </citation>
    <scope>NUCLEOTIDE SEQUENCE [LARGE SCALE GENOMIC DNA]</scope>
    <source>
        <strain evidence="4">NBRC 108894</strain>
    </source>
</reference>
<name>A0ABQ6K507_9MICO</name>
<dbReference type="EMBL" id="BSVB01000001">
    <property type="protein sequence ID" value="GMA95715.1"/>
    <property type="molecule type" value="Genomic_DNA"/>
</dbReference>
<sequence>MSDATPPPPTPEQPATPAAPAAPAYAPGTPVKQGLSLTGFILGIAAVVFSWVFIFGLLVAIAGLIISLIARGREPQAPNWMKLIGLILSIVGLVIAALVLIFTIIGLVALASVGNLNSY</sequence>
<evidence type="ECO:0008006" key="5">
    <source>
        <dbReference type="Google" id="ProtNLM"/>
    </source>
</evidence>
<proteinExistence type="predicted"/>
<organism evidence="3 4">
    <name type="scientific">Pseudolysinimonas kribbensis</name>
    <dbReference type="NCBI Taxonomy" id="433641"/>
    <lineage>
        <taxon>Bacteria</taxon>
        <taxon>Bacillati</taxon>
        <taxon>Actinomycetota</taxon>
        <taxon>Actinomycetes</taxon>
        <taxon>Micrococcales</taxon>
        <taxon>Microbacteriaceae</taxon>
        <taxon>Pseudolysinimonas</taxon>
    </lineage>
</organism>
<comment type="caution">
    <text evidence="3">The sequence shown here is derived from an EMBL/GenBank/DDBJ whole genome shotgun (WGS) entry which is preliminary data.</text>
</comment>
<dbReference type="Proteomes" id="UP001157034">
    <property type="component" value="Unassembled WGS sequence"/>
</dbReference>
<dbReference type="RefSeq" id="WP_284254426.1">
    <property type="nucleotide sequence ID" value="NZ_BAAAQO010000002.1"/>
</dbReference>
<evidence type="ECO:0000256" key="2">
    <source>
        <dbReference type="SAM" id="Phobius"/>
    </source>
</evidence>
<feature type="transmembrane region" description="Helical" evidence="2">
    <location>
        <begin position="83"/>
        <end position="111"/>
    </location>
</feature>
<feature type="compositionally biased region" description="Pro residues" evidence="1">
    <location>
        <begin position="1"/>
        <end position="14"/>
    </location>
</feature>
<protein>
    <recommendedName>
        <fullName evidence="5">DUF4190 domain-containing protein</fullName>
    </recommendedName>
</protein>
<gene>
    <name evidence="3" type="ORF">GCM10025881_25390</name>
</gene>
<keyword evidence="4" id="KW-1185">Reference proteome</keyword>
<evidence type="ECO:0000313" key="3">
    <source>
        <dbReference type="EMBL" id="GMA95715.1"/>
    </source>
</evidence>